<accession>A0ACB8EZA6</accession>
<gene>
    <name evidence="1" type="ORF">K3G42_013368</name>
</gene>
<protein>
    <submittedName>
        <fullName evidence="1">Uncharacterized protein</fullName>
    </submittedName>
</protein>
<comment type="caution">
    <text evidence="1">The sequence shown here is derived from an EMBL/GenBank/DDBJ whole genome shotgun (WGS) entry which is preliminary data.</text>
</comment>
<sequence>MVPSPHQQRFGSCNKCIYKSLANTEFCPEFASDFDFVELNLIRIYQYGWCSLKKNFPEASASCTLFQSLFLNIQIISHNSICQVKQVNDIVKWAARLGKCGSAF</sequence>
<organism evidence="1 2">
    <name type="scientific">Sphaerodactylus townsendi</name>
    <dbReference type="NCBI Taxonomy" id="933632"/>
    <lineage>
        <taxon>Eukaryota</taxon>
        <taxon>Metazoa</taxon>
        <taxon>Chordata</taxon>
        <taxon>Craniata</taxon>
        <taxon>Vertebrata</taxon>
        <taxon>Euteleostomi</taxon>
        <taxon>Lepidosauria</taxon>
        <taxon>Squamata</taxon>
        <taxon>Bifurcata</taxon>
        <taxon>Gekkota</taxon>
        <taxon>Sphaerodactylidae</taxon>
        <taxon>Sphaerodactylus</taxon>
    </lineage>
</organism>
<evidence type="ECO:0000313" key="2">
    <source>
        <dbReference type="Proteomes" id="UP000827872"/>
    </source>
</evidence>
<evidence type="ECO:0000313" key="1">
    <source>
        <dbReference type="EMBL" id="KAH7998165.1"/>
    </source>
</evidence>
<keyword evidence="2" id="KW-1185">Reference proteome</keyword>
<name>A0ACB8EZA6_9SAUR</name>
<proteinExistence type="predicted"/>
<dbReference type="EMBL" id="CM037625">
    <property type="protein sequence ID" value="KAH7998165.1"/>
    <property type="molecule type" value="Genomic_DNA"/>
</dbReference>
<reference evidence="1" key="1">
    <citation type="submission" date="2021-08" db="EMBL/GenBank/DDBJ databases">
        <title>The first chromosome-level gecko genome reveals the dynamic sex chromosomes of Neotropical dwarf geckos (Sphaerodactylidae: Sphaerodactylus).</title>
        <authorList>
            <person name="Pinto B.J."/>
            <person name="Keating S.E."/>
            <person name="Gamble T."/>
        </authorList>
    </citation>
    <scope>NUCLEOTIDE SEQUENCE</scope>
    <source>
        <strain evidence="1">TG3544</strain>
    </source>
</reference>
<dbReference type="Proteomes" id="UP000827872">
    <property type="component" value="Linkage Group LG12"/>
</dbReference>